<dbReference type="GO" id="GO:0050660">
    <property type="term" value="F:flavin adenine dinucleotide binding"/>
    <property type="evidence" value="ECO:0007669"/>
    <property type="project" value="InterPro"/>
</dbReference>
<dbReference type="AlphaFoldDB" id="A0A0B3S3E8"/>
<organism evidence="3 4">
    <name type="scientific">Mameliella alba</name>
    <dbReference type="NCBI Taxonomy" id="561184"/>
    <lineage>
        <taxon>Bacteria</taxon>
        <taxon>Pseudomonadati</taxon>
        <taxon>Pseudomonadota</taxon>
        <taxon>Alphaproteobacteria</taxon>
        <taxon>Rhodobacterales</taxon>
        <taxon>Roseobacteraceae</taxon>
        <taxon>Mameliella</taxon>
    </lineage>
</organism>
<dbReference type="InterPro" id="IPR036188">
    <property type="entry name" value="FAD/NAD-bd_sf"/>
</dbReference>
<keyword evidence="4" id="KW-1185">Reference proteome</keyword>
<comment type="caution">
    <text evidence="3">The sequence shown here is derived from an EMBL/GenBank/DDBJ whole genome shotgun (WGS) entry which is preliminary data.</text>
</comment>
<dbReference type="PATRIC" id="fig|1515334.3.peg.1993"/>
<evidence type="ECO:0000259" key="2">
    <source>
        <dbReference type="Pfam" id="PF05199"/>
    </source>
</evidence>
<evidence type="ECO:0000313" key="4">
    <source>
        <dbReference type="Proteomes" id="UP000030960"/>
    </source>
</evidence>
<evidence type="ECO:0000313" key="3">
    <source>
        <dbReference type="EMBL" id="KHQ53448.1"/>
    </source>
</evidence>
<dbReference type="PANTHER" id="PTHR11552">
    <property type="entry name" value="GLUCOSE-METHANOL-CHOLINE GMC OXIDOREDUCTASE"/>
    <property type="match status" value="1"/>
</dbReference>
<dbReference type="InterPro" id="IPR012132">
    <property type="entry name" value="GMC_OxRdtase"/>
</dbReference>
<dbReference type="SUPFAM" id="SSF51905">
    <property type="entry name" value="FAD/NAD(P)-binding domain"/>
    <property type="match status" value="1"/>
</dbReference>
<name>A0A0B3S3E8_9RHOB</name>
<reference evidence="3 4" key="1">
    <citation type="submission" date="2014-10" db="EMBL/GenBank/DDBJ databases">
        <title>Genome sequence of Ponticoccus sp. strain UMTAT08 isolated from clonal culture of toxic dinoflagellate Alexandrium tamiyavanichii.</title>
        <authorList>
            <person name="Gan H.Y."/>
            <person name="Muhd D.-D."/>
            <person name="Mohd Noor M.E."/>
            <person name="Yeong Y.S."/>
            <person name="Usup G."/>
        </authorList>
    </citation>
    <scope>NUCLEOTIDE SEQUENCE [LARGE SCALE GENOMIC DNA]</scope>
    <source>
        <strain evidence="3 4">UMTAT08</strain>
    </source>
</reference>
<dbReference type="EMBL" id="JSUQ01000007">
    <property type="protein sequence ID" value="KHQ53448.1"/>
    <property type="molecule type" value="Genomic_DNA"/>
</dbReference>
<dbReference type="InterPro" id="IPR007867">
    <property type="entry name" value="GMC_OxRtase_C"/>
</dbReference>
<evidence type="ECO:0000256" key="1">
    <source>
        <dbReference type="ARBA" id="ARBA00010790"/>
    </source>
</evidence>
<dbReference type="Gene3D" id="3.50.50.60">
    <property type="entry name" value="FAD/NAD(P)-binding domain"/>
    <property type="match status" value="1"/>
</dbReference>
<dbReference type="GO" id="GO:0016614">
    <property type="term" value="F:oxidoreductase activity, acting on CH-OH group of donors"/>
    <property type="evidence" value="ECO:0007669"/>
    <property type="project" value="InterPro"/>
</dbReference>
<dbReference type="PANTHER" id="PTHR11552:SF147">
    <property type="entry name" value="CHOLINE DEHYDROGENASE, MITOCHONDRIAL"/>
    <property type="match status" value="1"/>
</dbReference>
<dbReference type="Pfam" id="PF05199">
    <property type="entry name" value="GMC_oxred_C"/>
    <property type="match status" value="1"/>
</dbReference>
<feature type="domain" description="Glucose-methanol-choline oxidoreductase C-terminal" evidence="2">
    <location>
        <begin position="15"/>
        <end position="83"/>
    </location>
</feature>
<protein>
    <submittedName>
        <fullName evidence="3">Oxidoreductase</fullName>
    </submittedName>
</protein>
<comment type="similarity">
    <text evidence="1">Belongs to the GMC oxidoreductase family.</text>
</comment>
<proteinExistence type="inferred from homology"/>
<dbReference type="Proteomes" id="UP000030960">
    <property type="component" value="Unassembled WGS sequence"/>
</dbReference>
<dbReference type="Gene3D" id="3.30.410.40">
    <property type="match status" value="1"/>
</dbReference>
<gene>
    <name evidence="3" type="ORF">OA50_01978</name>
</gene>
<sequence length="92" mass="9816">MREFVKREVMPGALSPAEMQDFAKNAAGTYFHESCTCKMGTDEMSLVDANLSVYGVEGLSIADASIMPRVTTGNTMAPTVIIGERAADILLA</sequence>
<accession>A0A0B3S3E8</accession>